<gene>
    <name evidence="1" type="ORF">HCN52_12330</name>
</gene>
<name>A0ABX1CET0_9ACTN</name>
<keyword evidence="2" id="KW-1185">Reference proteome</keyword>
<dbReference type="EMBL" id="JAAVJC010000089">
    <property type="protein sequence ID" value="NJQ15714.1"/>
    <property type="molecule type" value="Genomic_DNA"/>
</dbReference>
<protein>
    <submittedName>
        <fullName evidence="1">Uncharacterized protein</fullName>
    </submittedName>
</protein>
<sequence length="110" mass="11094">MSDGLYVDPGMLEASGRTSYRSADEAEGVQRTLRGVVASSGSYGGATEFVSSFNGARELHVRGAESAAEGRDAMGDGDRGAAAHALHLDAAATFAVSGPTVADPGISDAF</sequence>
<evidence type="ECO:0000313" key="1">
    <source>
        <dbReference type="EMBL" id="NJQ15714.1"/>
    </source>
</evidence>
<dbReference type="Proteomes" id="UP000727056">
    <property type="component" value="Unassembled WGS sequence"/>
</dbReference>
<evidence type="ECO:0000313" key="2">
    <source>
        <dbReference type="Proteomes" id="UP000727056"/>
    </source>
</evidence>
<comment type="caution">
    <text evidence="1">The sequence shown here is derived from an EMBL/GenBank/DDBJ whole genome shotgun (WGS) entry which is preliminary data.</text>
</comment>
<dbReference type="RefSeq" id="WP_168088477.1">
    <property type="nucleotide sequence ID" value="NZ_BHZH01000274.1"/>
</dbReference>
<accession>A0ABX1CET0</accession>
<proteinExistence type="predicted"/>
<reference evidence="1 2" key="1">
    <citation type="submission" date="2020-03" db="EMBL/GenBank/DDBJ databases">
        <title>Draft genome of Streptomyces sp. ventii, isolated from the Axial Seamount in the Pacific Ocean, and resequencing of the two type strains Streptomyces lonarensis strain NCL 716 and Streptomyces bohaiensis strain 11A07.</title>
        <authorList>
            <person name="Loughran R.M."/>
            <person name="Pfannmuller K.M."/>
            <person name="Wasson B.J."/>
            <person name="Deadmond M.C."/>
            <person name="Paddock B.E."/>
            <person name="Koyack M.J."/>
            <person name="Gallegos D.A."/>
            <person name="Mitchell E.A."/>
            <person name="Ushijima B."/>
            <person name="Saw J.H."/>
            <person name="Mcphail K.L."/>
            <person name="Videau P."/>
        </authorList>
    </citation>
    <scope>NUCLEOTIDE SEQUENCE [LARGE SCALE GENOMIC DNA]</scope>
    <source>
        <strain evidence="1 2">11A07</strain>
    </source>
</reference>
<organism evidence="1 2">
    <name type="scientific">Streptomyces bohaiensis</name>
    <dbReference type="NCBI Taxonomy" id="1431344"/>
    <lineage>
        <taxon>Bacteria</taxon>
        <taxon>Bacillati</taxon>
        <taxon>Actinomycetota</taxon>
        <taxon>Actinomycetes</taxon>
        <taxon>Kitasatosporales</taxon>
        <taxon>Streptomycetaceae</taxon>
        <taxon>Streptomyces</taxon>
    </lineage>
</organism>